<feature type="transmembrane region" description="Helical" evidence="6">
    <location>
        <begin position="39"/>
        <end position="60"/>
    </location>
</feature>
<keyword evidence="3 6" id="KW-0812">Transmembrane</keyword>
<protein>
    <submittedName>
        <fullName evidence="7">LysE family transporter</fullName>
    </submittedName>
</protein>
<dbReference type="GO" id="GO:0005886">
    <property type="term" value="C:plasma membrane"/>
    <property type="evidence" value="ECO:0007669"/>
    <property type="project" value="UniProtKB-SubCell"/>
</dbReference>
<dbReference type="GO" id="GO:0015171">
    <property type="term" value="F:amino acid transmembrane transporter activity"/>
    <property type="evidence" value="ECO:0007669"/>
    <property type="project" value="TreeGrafter"/>
</dbReference>
<evidence type="ECO:0000313" key="7">
    <source>
        <dbReference type="EMBL" id="MBO8444020.1"/>
    </source>
</evidence>
<feature type="transmembrane region" description="Helical" evidence="6">
    <location>
        <begin position="104"/>
        <end position="124"/>
    </location>
</feature>
<feature type="transmembrane region" description="Helical" evidence="6">
    <location>
        <begin position="136"/>
        <end position="158"/>
    </location>
</feature>
<feature type="transmembrane region" description="Helical" evidence="6">
    <location>
        <begin position="66"/>
        <end position="83"/>
    </location>
</feature>
<evidence type="ECO:0000256" key="1">
    <source>
        <dbReference type="ARBA" id="ARBA00004651"/>
    </source>
</evidence>
<gene>
    <name evidence="7" type="ORF">IAC42_09760</name>
</gene>
<dbReference type="Proteomes" id="UP000823633">
    <property type="component" value="Unassembled WGS sequence"/>
</dbReference>
<comment type="subcellular location">
    <subcellularLocation>
        <location evidence="1">Cell membrane</location>
        <topology evidence="1">Multi-pass membrane protein</topology>
    </subcellularLocation>
</comment>
<keyword evidence="5 6" id="KW-0472">Membrane</keyword>
<comment type="caution">
    <text evidence="7">The sequence shown here is derived from an EMBL/GenBank/DDBJ whole genome shotgun (WGS) entry which is preliminary data.</text>
</comment>
<evidence type="ECO:0000256" key="3">
    <source>
        <dbReference type="ARBA" id="ARBA00022692"/>
    </source>
</evidence>
<proteinExistence type="predicted"/>
<dbReference type="GO" id="GO:0033228">
    <property type="term" value="P:cysteine export across plasma membrane"/>
    <property type="evidence" value="ECO:0007669"/>
    <property type="project" value="TreeGrafter"/>
</dbReference>
<reference evidence="7" key="1">
    <citation type="submission" date="2020-10" db="EMBL/GenBank/DDBJ databases">
        <authorList>
            <person name="Gilroy R."/>
        </authorList>
    </citation>
    <scope>NUCLEOTIDE SEQUENCE</scope>
    <source>
        <strain evidence="7">11167</strain>
    </source>
</reference>
<dbReference type="InterPro" id="IPR001123">
    <property type="entry name" value="LeuE-type"/>
</dbReference>
<dbReference type="PANTHER" id="PTHR30086:SF20">
    <property type="entry name" value="ARGININE EXPORTER PROTEIN ARGO-RELATED"/>
    <property type="match status" value="1"/>
</dbReference>
<accession>A0A9D9ECV3</accession>
<evidence type="ECO:0000256" key="4">
    <source>
        <dbReference type="ARBA" id="ARBA00022989"/>
    </source>
</evidence>
<organism evidence="7 8">
    <name type="scientific">Candidatus Aphodenecus pullistercoris</name>
    <dbReference type="NCBI Taxonomy" id="2840669"/>
    <lineage>
        <taxon>Bacteria</taxon>
        <taxon>Pseudomonadati</taxon>
        <taxon>Spirochaetota</taxon>
        <taxon>Spirochaetia</taxon>
        <taxon>Spirochaetales</taxon>
        <taxon>Candidatus Aphodenecus</taxon>
    </lineage>
</organism>
<dbReference type="PANTHER" id="PTHR30086">
    <property type="entry name" value="ARGININE EXPORTER PROTEIN ARGO"/>
    <property type="match status" value="1"/>
</dbReference>
<keyword evidence="4 6" id="KW-1133">Transmembrane helix</keyword>
<dbReference type="Pfam" id="PF01810">
    <property type="entry name" value="LysE"/>
    <property type="match status" value="1"/>
</dbReference>
<sequence length="189" mass="20534">MADYLLYLVVMAITPGPNTILSMANAASVGLERGIRLNFGMLAGITIVTALAFTAVQFLYSFLPQAQRVMRLFAFAYLIYLALKNLMISMREEDAAGCGFIKGLVLQLVNVKVYLLAITAQSAYIMPMADTLAGRIALSALIPIVCFAAGLVWAIGGSLLKEAFSRHRKLFGLIFCLSLVWCAIRMVLG</sequence>
<evidence type="ECO:0000256" key="2">
    <source>
        <dbReference type="ARBA" id="ARBA00022475"/>
    </source>
</evidence>
<name>A0A9D9ECV3_9SPIR</name>
<dbReference type="AlphaFoldDB" id="A0A9D9ECV3"/>
<feature type="transmembrane region" description="Helical" evidence="6">
    <location>
        <begin position="6"/>
        <end position="27"/>
    </location>
</feature>
<evidence type="ECO:0000256" key="6">
    <source>
        <dbReference type="SAM" id="Phobius"/>
    </source>
</evidence>
<evidence type="ECO:0000256" key="5">
    <source>
        <dbReference type="ARBA" id="ARBA00023136"/>
    </source>
</evidence>
<evidence type="ECO:0000313" key="8">
    <source>
        <dbReference type="Proteomes" id="UP000823633"/>
    </source>
</evidence>
<dbReference type="EMBL" id="JADIMU010000067">
    <property type="protein sequence ID" value="MBO8444020.1"/>
    <property type="molecule type" value="Genomic_DNA"/>
</dbReference>
<reference evidence="7" key="2">
    <citation type="journal article" date="2021" name="PeerJ">
        <title>Extensive microbial diversity within the chicken gut microbiome revealed by metagenomics and culture.</title>
        <authorList>
            <person name="Gilroy R."/>
            <person name="Ravi A."/>
            <person name="Getino M."/>
            <person name="Pursley I."/>
            <person name="Horton D.L."/>
            <person name="Alikhan N.F."/>
            <person name="Baker D."/>
            <person name="Gharbi K."/>
            <person name="Hall N."/>
            <person name="Watson M."/>
            <person name="Adriaenssens E.M."/>
            <person name="Foster-Nyarko E."/>
            <person name="Jarju S."/>
            <person name="Secka A."/>
            <person name="Antonio M."/>
            <person name="Oren A."/>
            <person name="Chaudhuri R.R."/>
            <person name="La Ragione R."/>
            <person name="Hildebrand F."/>
            <person name="Pallen M.J."/>
        </authorList>
    </citation>
    <scope>NUCLEOTIDE SEQUENCE</scope>
    <source>
        <strain evidence="7">11167</strain>
    </source>
</reference>
<feature type="transmembrane region" description="Helical" evidence="6">
    <location>
        <begin position="170"/>
        <end position="188"/>
    </location>
</feature>
<keyword evidence="2" id="KW-1003">Cell membrane</keyword>